<feature type="modified residue" description="4-aspartylphosphate" evidence="2">
    <location>
        <position position="52"/>
    </location>
</feature>
<dbReference type="AlphaFoldDB" id="A0A5K7Z2P5"/>
<feature type="domain" description="Response regulatory" evidence="3">
    <location>
        <begin position="3"/>
        <end position="113"/>
    </location>
</feature>
<dbReference type="Gene3D" id="3.40.50.2300">
    <property type="match status" value="1"/>
</dbReference>
<dbReference type="GO" id="GO:0000160">
    <property type="term" value="P:phosphorelay signal transduction system"/>
    <property type="evidence" value="ECO:0007669"/>
    <property type="project" value="InterPro"/>
</dbReference>
<dbReference type="CDD" id="cd17546">
    <property type="entry name" value="REC_hyHK_CKI1_RcsC-like"/>
    <property type="match status" value="1"/>
</dbReference>
<gene>
    <name evidence="4" type="ORF">DSCW_12080</name>
</gene>
<protein>
    <submittedName>
        <fullName evidence="4">Two-component system response regulator</fullName>
    </submittedName>
</protein>
<proteinExistence type="predicted"/>
<dbReference type="EMBL" id="AP021875">
    <property type="protein sequence ID" value="BBO73791.1"/>
    <property type="molecule type" value="Genomic_DNA"/>
</dbReference>
<dbReference type="SMART" id="SM00448">
    <property type="entry name" value="REC"/>
    <property type="match status" value="1"/>
</dbReference>
<dbReference type="Proteomes" id="UP000427769">
    <property type="component" value="Chromosome"/>
</dbReference>
<keyword evidence="5" id="KW-1185">Reference proteome</keyword>
<dbReference type="PROSITE" id="PS50110">
    <property type="entry name" value="RESPONSE_REGULATORY"/>
    <property type="match status" value="1"/>
</dbReference>
<evidence type="ECO:0000313" key="4">
    <source>
        <dbReference type="EMBL" id="BBO73791.1"/>
    </source>
</evidence>
<reference evidence="4 5" key="1">
    <citation type="submission" date="2019-11" db="EMBL/GenBank/DDBJ databases">
        <title>Comparative genomics of hydrocarbon-degrading Desulfosarcina strains.</title>
        <authorList>
            <person name="Watanabe M."/>
            <person name="Kojima H."/>
            <person name="Fukui M."/>
        </authorList>
    </citation>
    <scope>NUCLEOTIDE SEQUENCE [LARGE SCALE GENOMIC DNA]</scope>
    <source>
        <strain evidence="4 5">PP31</strain>
    </source>
</reference>
<keyword evidence="1 2" id="KW-0597">Phosphoprotein</keyword>
<dbReference type="InterPro" id="IPR001789">
    <property type="entry name" value="Sig_transdc_resp-reg_receiver"/>
</dbReference>
<dbReference type="PANTHER" id="PTHR44591">
    <property type="entry name" value="STRESS RESPONSE REGULATOR PROTEIN 1"/>
    <property type="match status" value="1"/>
</dbReference>
<dbReference type="OrthoDB" id="9808843at2"/>
<dbReference type="RefSeq" id="WP_155302866.1">
    <property type="nucleotide sequence ID" value="NZ_AP021875.1"/>
</dbReference>
<dbReference type="InterPro" id="IPR050595">
    <property type="entry name" value="Bact_response_regulator"/>
</dbReference>
<dbReference type="InterPro" id="IPR011006">
    <property type="entry name" value="CheY-like_superfamily"/>
</dbReference>
<organism evidence="4 5">
    <name type="scientific">Desulfosarcina widdelii</name>
    <dbReference type="NCBI Taxonomy" id="947919"/>
    <lineage>
        <taxon>Bacteria</taxon>
        <taxon>Pseudomonadati</taxon>
        <taxon>Thermodesulfobacteriota</taxon>
        <taxon>Desulfobacteria</taxon>
        <taxon>Desulfobacterales</taxon>
        <taxon>Desulfosarcinaceae</taxon>
        <taxon>Desulfosarcina</taxon>
    </lineage>
</organism>
<evidence type="ECO:0000256" key="1">
    <source>
        <dbReference type="ARBA" id="ARBA00022553"/>
    </source>
</evidence>
<sequence length="138" mass="15252">MCKVLVIDDEGMIRNLVKQALQMLDYAVETAQDGMAGIAKFDTDRYDLVITDVCMPEADGHQVVNHIRNSEHRGTPVIGMSGTPWNLNNHRFDEVLSKPFGIDQLMKTTRSLTAGRCQPGSSYVAALSEDSVKPRLST</sequence>
<name>A0A5K7Z2P5_9BACT</name>
<dbReference type="Pfam" id="PF00072">
    <property type="entry name" value="Response_reg"/>
    <property type="match status" value="1"/>
</dbReference>
<dbReference type="PANTHER" id="PTHR44591:SF3">
    <property type="entry name" value="RESPONSE REGULATORY DOMAIN-CONTAINING PROTEIN"/>
    <property type="match status" value="1"/>
</dbReference>
<evidence type="ECO:0000259" key="3">
    <source>
        <dbReference type="PROSITE" id="PS50110"/>
    </source>
</evidence>
<evidence type="ECO:0000256" key="2">
    <source>
        <dbReference type="PROSITE-ProRule" id="PRU00169"/>
    </source>
</evidence>
<dbReference type="SUPFAM" id="SSF52172">
    <property type="entry name" value="CheY-like"/>
    <property type="match status" value="1"/>
</dbReference>
<accession>A0A5K7Z2P5</accession>
<evidence type="ECO:0000313" key="5">
    <source>
        <dbReference type="Proteomes" id="UP000427769"/>
    </source>
</evidence>
<dbReference type="KEGG" id="dwd:DSCW_12080"/>